<name>A0A7T3G0M7_9EURY</name>
<evidence type="ECO:0000313" key="3">
    <source>
        <dbReference type="Proteomes" id="UP000595001"/>
    </source>
</evidence>
<dbReference type="GeneID" id="60587547"/>
<organism evidence="2 3">
    <name type="scientific">Halosimplex litoreum</name>
    <dbReference type="NCBI Taxonomy" id="1198301"/>
    <lineage>
        <taxon>Archaea</taxon>
        <taxon>Methanobacteriati</taxon>
        <taxon>Methanobacteriota</taxon>
        <taxon>Stenosarchaea group</taxon>
        <taxon>Halobacteria</taxon>
        <taxon>Halobacteriales</taxon>
        <taxon>Haloarculaceae</taxon>
        <taxon>Halosimplex</taxon>
    </lineage>
</organism>
<keyword evidence="1" id="KW-0472">Membrane</keyword>
<feature type="transmembrane region" description="Helical" evidence="1">
    <location>
        <begin position="56"/>
        <end position="78"/>
    </location>
</feature>
<dbReference type="Proteomes" id="UP000595001">
    <property type="component" value="Chromosome"/>
</dbReference>
<dbReference type="EMBL" id="CP065856">
    <property type="protein sequence ID" value="QPV63728.1"/>
    <property type="molecule type" value="Genomic_DNA"/>
</dbReference>
<evidence type="ECO:0000313" key="2">
    <source>
        <dbReference type="EMBL" id="QPV63728.1"/>
    </source>
</evidence>
<dbReference type="AlphaFoldDB" id="A0A7T3G0M7"/>
<gene>
    <name evidence="2" type="ORF">I7X12_03600</name>
</gene>
<dbReference type="KEGG" id="hlt:I7X12_03600"/>
<protein>
    <submittedName>
        <fullName evidence="2">Uncharacterized protein</fullName>
    </submittedName>
</protein>
<keyword evidence="3" id="KW-1185">Reference proteome</keyword>
<feature type="transmembrane region" description="Helical" evidence="1">
    <location>
        <begin position="31"/>
        <end position="50"/>
    </location>
</feature>
<keyword evidence="1" id="KW-1133">Transmembrane helix</keyword>
<evidence type="ECO:0000256" key="1">
    <source>
        <dbReference type="SAM" id="Phobius"/>
    </source>
</evidence>
<sequence length="92" mass="9204">MCYESLLNGEAAERSLGALLREERRAALRNGLAAAVLVVAVLIAEGATAWTVGALAVAAVALGAVLHQAVLVAGAVAVRLHHRVGGADPATA</sequence>
<reference evidence="2 3" key="1">
    <citation type="submission" date="2020-12" db="EMBL/GenBank/DDBJ databases">
        <title>Halosimplex halophilum sp. nov. and Halosimplex salinum sp. nov., two new members of the genus Halosimplex.</title>
        <authorList>
            <person name="Cui H.L."/>
        </authorList>
    </citation>
    <scope>NUCLEOTIDE SEQUENCE [LARGE SCALE GENOMIC DNA]</scope>
    <source>
        <strain evidence="2 3">YGH94</strain>
    </source>
</reference>
<keyword evidence="1" id="KW-0812">Transmembrane</keyword>
<proteinExistence type="predicted"/>
<accession>A0A7T3G0M7</accession>
<dbReference type="RefSeq" id="WP_198062511.1">
    <property type="nucleotide sequence ID" value="NZ_CP065856.1"/>
</dbReference>